<keyword evidence="4" id="KW-0805">Transcription regulation</keyword>
<dbReference type="InterPro" id="IPR002712">
    <property type="entry name" value="CcdB"/>
</dbReference>
<evidence type="ECO:0000256" key="3">
    <source>
        <dbReference type="ARBA" id="ARBA00022491"/>
    </source>
</evidence>
<keyword evidence="9" id="KW-1185">Reference proteome</keyword>
<proteinExistence type="inferred from homology"/>
<dbReference type="Gene3D" id="2.30.30.110">
    <property type="match status" value="1"/>
</dbReference>
<gene>
    <name evidence="8" type="ORF">HHL28_13500</name>
</gene>
<evidence type="ECO:0000256" key="2">
    <source>
        <dbReference type="ARBA" id="ARBA00015075"/>
    </source>
</evidence>
<dbReference type="InterPro" id="IPR011067">
    <property type="entry name" value="Plasmid_toxin/cell-grow_inhib"/>
</dbReference>
<dbReference type="Proteomes" id="UP000501891">
    <property type="component" value="Chromosome"/>
</dbReference>
<protein>
    <recommendedName>
        <fullName evidence="2">Toxin CcdB</fullName>
    </recommendedName>
    <alternativeName>
        <fullName evidence="7">Cytotoxic protein CcdB</fullName>
    </alternativeName>
    <alternativeName>
        <fullName evidence="6">Protein LetD</fullName>
    </alternativeName>
</protein>
<evidence type="ECO:0000256" key="7">
    <source>
        <dbReference type="ARBA" id="ARBA00033135"/>
    </source>
</evidence>
<dbReference type="GO" id="GO:0008657">
    <property type="term" value="F:DNA topoisomerase type II (double strand cut, ATP-hydrolyzing) inhibitor activity"/>
    <property type="evidence" value="ECO:0007669"/>
    <property type="project" value="InterPro"/>
</dbReference>
<evidence type="ECO:0000256" key="5">
    <source>
        <dbReference type="ARBA" id="ARBA00023163"/>
    </source>
</evidence>
<evidence type="ECO:0000256" key="1">
    <source>
        <dbReference type="ARBA" id="ARBA00005230"/>
    </source>
</evidence>
<keyword evidence="3" id="KW-0678">Repressor</keyword>
<dbReference type="Pfam" id="PF01845">
    <property type="entry name" value="CcdB"/>
    <property type="match status" value="1"/>
</dbReference>
<comment type="similarity">
    <text evidence="1">Belongs to the CcdB toxin family.</text>
</comment>
<dbReference type="GO" id="GO:0006276">
    <property type="term" value="P:plasmid maintenance"/>
    <property type="evidence" value="ECO:0007669"/>
    <property type="project" value="InterPro"/>
</dbReference>
<evidence type="ECO:0000256" key="6">
    <source>
        <dbReference type="ARBA" id="ARBA00029628"/>
    </source>
</evidence>
<reference evidence="8" key="1">
    <citation type="submission" date="2020-04" db="EMBL/GenBank/DDBJ databases">
        <title>A desert anoxygenic phototrophic bacterium fixes CO2 using RubisCO under aerobic conditions.</title>
        <authorList>
            <person name="Tang K."/>
        </authorList>
    </citation>
    <scope>NUCLEOTIDE SEQUENCE [LARGE SCALE GENOMIC DNA]</scope>
    <source>
        <strain evidence="8">MIMtkB3</strain>
    </source>
</reference>
<dbReference type="SUPFAM" id="SSF50118">
    <property type="entry name" value="Cell growth inhibitor/plasmid maintenance toxic component"/>
    <property type="match status" value="1"/>
</dbReference>
<sequence length="99" mass="11100">MARYDVYRHDDSGTLLLDVQADILEQFGTRVVIPLLPRRPGLKPDNRLHPTVEVNGSIYFLATHLLNAVPTAVLQTPVGKLRQEHFTIINALDRLFGGI</sequence>
<dbReference type="KEGG" id="acru:HHL28_13500"/>
<keyword evidence="5" id="KW-0804">Transcription</keyword>
<dbReference type="AlphaFoldDB" id="A0A858R9X4"/>
<dbReference type="EMBL" id="CP051775">
    <property type="protein sequence ID" value="QJE73972.1"/>
    <property type="molecule type" value="Genomic_DNA"/>
</dbReference>
<organism evidence="8 9">
    <name type="scientific">Aerophototrophica crusticola</name>
    <dbReference type="NCBI Taxonomy" id="1709002"/>
    <lineage>
        <taxon>Bacteria</taxon>
        <taxon>Pseudomonadati</taxon>
        <taxon>Pseudomonadota</taxon>
        <taxon>Alphaproteobacteria</taxon>
        <taxon>Rhodospirillales</taxon>
        <taxon>Rhodospirillaceae</taxon>
        <taxon>Aerophototrophica</taxon>
    </lineage>
</organism>
<name>A0A858R9X4_9PROT</name>
<evidence type="ECO:0000256" key="4">
    <source>
        <dbReference type="ARBA" id="ARBA00023015"/>
    </source>
</evidence>
<evidence type="ECO:0000313" key="8">
    <source>
        <dbReference type="EMBL" id="QJE73972.1"/>
    </source>
</evidence>
<evidence type="ECO:0000313" key="9">
    <source>
        <dbReference type="Proteomes" id="UP000501891"/>
    </source>
</evidence>
<accession>A0A858R9X4</accession>